<evidence type="ECO:0000256" key="1">
    <source>
        <dbReference type="RuleBase" id="RU003682"/>
    </source>
</evidence>
<protein>
    <recommendedName>
        <fullName evidence="3">Fe2OG dioxygenase domain-containing protein</fullName>
    </recommendedName>
</protein>
<dbReference type="Pfam" id="PF13640">
    <property type="entry name" value="2OG-FeII_Oxy_3"/>
    <property type="match status" value="1"/>
</dbReference>
<dbReference type="PROSITE" id="PS51471">
    <property type="entry name" value="FE2OG_OXY"/>
    <property type="match status" value="1"/>
</dbReference>
<comment type="similarity">
    <text evidence="1">Belongs to the iron/ascorbate-dependent oxidoreductase family.</text>
</comment>
<keyword evidence="1" id="KW-0479">Metal-binding</keyword>
<gene>
    <name evidence="4" type="ORF">HERI1096_LOCUS27550</name>
</gene>
<keyword evidence="1" id="KW-0560">Oxidoreductase</keyword>
<feature type="region of interest" description="Disordered" evidence="2">
    <location>
        <begin position="157"/>
        <end position="207"/>
    </location>
</feature>
<dbReference type="GO" id="GO:0046872">
    <property type="term" value="F:metal ion binding"/>
    <property type="evidence" value="ECO:0007669"/>
    <property type="project" value="UniProtKB-KW"/>
</dbReference>
<evidence type="ECO:0000259" key="3">
    <source>
        <dbReference type="PROSITE" id="PS51471"/>
    </source>
</evidence>
<name>A0A7S3B9U9_9EUKA</name>
<dbReference type="Gene3D" id="2.60.120.620">
    <property type="entry name" value="q2cbj1_9rhob like domain"/>
    <property type="match status" value="1"/>
</dbReference>
<dbReference type="InterPro" id="IPR044862">
    <property type="entry name" value="Pro_4_hyd_alph_FE2OG_OXY"/>
</dbReference>
<sequence length="207" mass="22645">MSSPTERRRVQRSTHPPKVAQGHGVTFLHGAFASQLPDLHAKLLSLAIRAHDHSSWRLINESQLTVRTIELLDYVLAADSLGWHVDEQSAVTMLVMLSSPTDFEGGQLEHEVRGQLDPVAAKMELGDITVYRSHQAHRVTPLTAGRRRVMAIELWHGEPGSSHGSGIQGGPSRESAGSDPPSAADELPMEDGIRRGRPHRPFGQCPV</sequence>
<dbReference type="AlphaFoldDB" id="A0A7S3B9U9"/>
<organism evidence="4">
    <name type="scientific">Haptolina ericina</name>
    <dbReference type="NCBI Taxonomy" id="156174"/>
    <lineage>
        <taxon>Eukaryota</taxon>
        <taxon>Haptista</taxon>
        <taxon>Haptophyta</taxon>
        <taxon>Prymnesiophyceae</taxon>
        <taxon>Prymnesiales</taxon>
        <taxon>Prymnesiaceae</taxon>
        <taxon>Haptolina</taxon>
    </lineage>
</organism>
<feature type="domain" description="Fe2OG dioxygenase" evidence="3">
    <location>
        <begin position="62"/>
        <end position="158"/>
    </location>
</feature>
<dbReference type="InterPro" id="IPR005123">
    <property type="entry name" value="Oxoglu/Fe-dep_dioxygenase_dom"/>
</dbReference>
<evidence type="ECO:0000313" key="4">
    <source>
        <dbReference type="EMBL" id="CAE0129315.1"/>
    </source>
</evidence>
<reference evidence="4" key="1">
    <citation type="submission" date="2021-01" db="EMBL/GenBank/DDBJ databases">
        <authorList>
            <person name="Corre E."/>
            <person name="Pelletier E."/>
            <person name="Niang G."/>
            <person name="Scheremetjew M."/>
            <person name="Finn R."/>
            <person name="Kale V."/>
            <person name="Holt S."/>
            <person name="Cochrane G."/>
            <person name="Meng A."/>
            <person name="Brown T."/>
            <person name="Cohen L."/>
        </authorList>
    </citation>
    <scope>NUCLEOTIDE SEQUENCE</scope>
    <source>
        <strain evidence="4">CCMP281</strain>
    </source>
</reference>
<keyword evidence="1" id="KW-0408">Iron</keyword>
<evidence type="ECO:0000256" key="2">
    <source>
        <dbReference type="SAM" id="MobiDB-lite"/>
    </source>
</evidence>
<dbReference type="EMBL" id="HBHX01049873">
    <property type="protein sequence ID" value="CAE0129315.1"/>
    <property type="molecule type" value="Transcribed_RNA"/>
</dbReference>
<dbReference type="GO" id="GO:0016491">
    <property type="term" value="F:oxidoreductase activity"/>
    <property type="evidence" value="ECO:0007669"/>
    <property type="project" value="UniProtKB-KW"/>
</dbReference>
<feature type="region of interest" description="Disordered" evidence="2">
    <location>
        <begin position="1"/>
        <end position="20"/>
    </location>
</feature>
<proteinExistence type="inferred from homology"/>
<accession>A0A7S3B9U9</accession>